<proteinExistence type="inferred from homology"/>
<name>A0A7X9HGT7_UNCKA</name>
<dbReference type="SUPFAM" id="SSF64263">
    <property type="entry name" value="Prokaryotic ribosomal protein L17"/>
    <property type="match status" value="1"/>
</dbReference>
<dbReference type="GO" id="GO:0003735">
    <property type="term" value="F:structural constituent of ribosome"/>
    <property type="evidence" value="ECO:0007669"/>
    <property type="project" value="InterPro"/>
</dbReference>
<dbReference type="InterPro" id="IPR000456">
    <property type="entry name" value="Ribosomal_bL17"/>
</dbReference>
<dbReference type="InterPro" id="IPR036373">
    <property type="entry name" value="Ribosomal_bL17_sf"/>
</dbReference>
<dbReference type="EMBL" id="JAAZNL010000020">
    <property type="protein sequence ID" value="NMB69938.1"/>
    <property type="molecule type" value="Genomic_DNA"/>
</dbReference>
<feature type="compositionally biased region" description="Basic and acidic residues" evidence="7">
    <location>
        <begin position="134"/>
        <end position="165"/>
    </location>
</feature>
<dbReference type="NCBIfam" id="TIGR00059">
    <property type="entry name" value="L17"/>
    <property type="match status" value="1"/>
</dbReference>
<evidence type="ECO:0000256" key="2">
    <source>
        <dbReference type="ARBA" id="ARBA00022980"/>
    </source>
</evidence>
<evidence type="ECO:0000256" key="1">
    <source>
        <dbReference type="ARBA" id="ARBA00008777"/>
    </source>
</evidence>
<comment type="caution">
    <text evidence="8">The sequence shown here is derived from an EMBL/GenBank/DDBJ whole genome shotgun (WGS) entry which is preliminary data.</text>
</comment>
<dbReference type="AlphaFoldDB" id="A0A7X9HGT7"/>
<sequence>MRHRVAKTKLSRDMDHRKMLLRNLTASLIENEKIKTTHAKAKFVQPYAETIITKAIKASNTKDKVLKFNTLKELKNALYSEDAVKKLVDDVANRYKEPTGGYTRVTKIGNRDGDNAEMSRIELTKSATKKPSKPKVEDKTEDKTEDVKELKEVVKKPRVKKESKE</sequence>
<comment type="similarity">
    <text evidence="1 5">Belongs to the bacterial ribosomal protein bL17 family.</text>
</comment>
<accession>A0A7X9HGT7</accession>
<dbReference type="PANTHER" id="PTHR14413:SF16">
    <property type="entry name" value="LARGE RIBOSOMAL SUBUNIT PROTEIN BL17M"/>
    <property type="match status" value="1"/>
</dbReference>
<evidence type="ECO:0000256" key="7">
    <source>
        <dbReference type="SAM" id="MobiDB-lite"/>
    </source>
</evidence>
<protein>
    <recommendedName>
        <fullName evidence="4 6">50S ribosomal protein L17</fullName>
    </recommendedName>
</protein>
<dbReference type="Gene3D" id="3.90.1030.10">
    <property type="entry name" value="Ribosomal protein L17"/>
    <property type="match status" value="1"/>
</dbReference>
<evidence type="ECO:0000256" key="4">
    <source>
        <dbReference type="ARBA" id="ARBA00035494"/>
    </source>
</evidence>
<dbReference type="GO" id="GO:0022625">
    <property type="term" value="C:cytosolic large ribosomal subunit"/>
    <property type="evidence" value="ECO:0007669"/>
    <property type="project" value="TreeGrafter"/>
</dbReference>
<keyword evidence="2 5" id="KW-0689">Ribosomal protein</keyword>
<dbReference type="Proteomes" id="UP000526033">
    <property type="component" value="Unassembled WGS sequence"/>
</dbReference>
<dbReference type="PANTHER" id="PTHR14413">
    <property type="entry name" value="RIBOSOMAL PROTEIN L17"/>
    <property type="match status" value="1"/>
</dbReference>
<feature type="region of interest" description="Disordered" evidence="7">
    <location>
        <begin position="103"/>
        <end position="165"/>
    </location>
</feature>
<organism evidence="8 9">
    <name type="scientific">candidate division WWE3 bacterium</name>
    <dbReference type="NCBI Taxonomy" id="2053526"/>
    <lineage>
        <taxon>Bacteria</taxon>
        <taxon>Katanobacteria</taxon>
    </lineage>
</organism>
<dbReference type="GO" id="GO:0006412">
    <property type="term" value="P:translation"/>
    <property type="evidence" value="ECO:0007669"/>
    <property type="project" value="InterPro"/>
</dbReference>
<dbReference type="Pfam" id="PF01196">
    <property type="entry name" value="Ribosomal_L17"/>
    <property type="match status" value="1"/>
</dbReference>
<evidence type="ECO:0000313" key="9">
    <source>
        <dbReference type="Proteomes" id="UP000526033"/>
    </source>
</evidence>
<evidence type="ECO:0000256" key="6">
    <source>
        <dbReference type="RuleBase" id="RU000661"/>
    </source>
</evidence>
<keyword evidence="3 5" id="KW-0687">Ribonucleoprotein</keyword>
<evidence type="ECO:0000313" key="8">
    <source>
        <dbReference type="EMBL" id="NMB69938.1"/>
    </source>
</evidence>
<feature type="compositionally biased region" description="Basic and acidic residues" evidence="7">
    <location>
        <begin position="109"/>
        <end position="123"/>
    </location>
</feature>
<evidence type="ECO:0000256" key="3">
    <source>
        <dbReference type="ARBA" id="ARBA00023274"/>
    </source>
</evidence>
<reference evidence="8 9" key="1">
    <citation type="journal article" date="2020" name="Biotechnol. Biofuels">
        <title>New insights from the biogas microbiome by comprehensive genome-resolved metagenomics of nearly 1600 species originating from multiple anaerobic digesters.</title>
        <authorList>
            <person name="Campanaro S."/>
            <person name="Treu L."/>
            <person name="Rodriguez-R L.M."/>
            <person name="Kovalovszki A."/>
            <person name="Ziels R.M."/>
            <person name="Maus I."/>
            <person name="Zhu X."/>
            <person name="Kougias P.G."/>
            <person name="Basile A."/>
            <person name="Luo G."/>
            <person name="Schluter A."/>
            <person name="Konstantinidis K.T."/>
            <person name="Angelidaki I."/>
        </authorList>
    </citation>
    <scope>NUCLEOTIDE SEQUENCE [LARGE SCALE GENOMIC DNA]</scope>
    <source>
        <strain evidence="8">AS27yjCOA_165</strain>
    </source>
</reference>
<gene>
    <name evidence="8" type="primary">rplQ</name>
    <name evidence="8" type="ORF">GYA27_01940</name>
</gene>
<evidence type="ECO:0000256" key="5">
    <source>
        <dbReference type="RuleBase" id="RU000660"/>
    </source>
</evidence>